<dbReference type="Pfam" id="PF14226">
    <property type="entry name" value="DIOX_N"/>
    <property type="match status" value="1"/>
</dbReference>
<dbReference type="Pfam" id="PF03171">
    <property type="entry name" value="2OG-FeII_Oxy"/>
    <property type="match status" value="1"/>
</dbReference>
<protein>
    <submittedName>
        <fullName evidence="4">Clavaminate synthase-like protein</fullName>
    </submittedName>
</protein>
<proteinExistence type="inferred from homology"/>
<keyword evidence="2" id="KW-0479">Metal-binding</keyword>
<evidence type="ECO:0000256" key="2">
    <source>
        <dbReference type="RuleBase" id="RU003682"/>
    </source>
</evidence>
<evidence type="ECO:0000259" key="3">
    <source>
        <dbReference type="PROSITE" id="PS51471"/>
    </source>
</evidence>
<name>A0A9P4S8N3_9PEZI</name>
<dbReference type="EMBL" id="MU006097">
    <property type="protein sequence ID" value="KAF2838105.1"/>
    <property type="molecule type" value="Genomic_DNA"/>
</dbReference>
<evidence type="ECO:0000256" key="1">
    <source>
        <dbReference type="ARBA" id="ARBA00008056"/>
    </source>
</evidence>
<comment type="caution">
    <text evidence="4">The sequence shown here is derived from an EMBL/GenBank/DDBJ whole genome shotgun (WGS) entry which is preliminary data.</text>
</comment>
<organism evidence="4 5">
    <name type="scientific">Patellaria atrata CBS 101060</name>
    <dbReference type="NCBI Taxonomy" id="1346257"/>
    <lineage>
        <taxon>Eukaryota</taxon>
        <taxon>Fungi</taxon>
        <taxon>Dikarya</taxon>
        <taxon>Ascomycota</taxon>
        <taxon>Pezizomycotina</taxon>
        <taxon>Dothideomycetes</taxon>
        <taxon>Dothideomycetes incertae sedis</taxon>
        <taxon>Patellariales</taxon>
        <taxon>Patellariaceae</taxon>
        <taxon>Patellaria</taxon>
    </lineage>
</organism>
<dbReference type="FunFam" id="2.60.120.330:FF:000051">
    <property type="entry name" value="Clavaminate synthase-like protein"/>
    <property type="match status" value="1"/>
</dbReference>
<dbReference type="InterPro" id="IPR026992">
    <property type="entry name" value="DIOX_N"/>
</dbReference>
<evidence type="ECO:0000313" key="4">
    <source>
        <dbReference type="EMBL" id="KAF2838105.1"/>
    </source>
</evidence>
<dbReference type="GO" id="GO:0044283">
    <property type="term" value="P:small molecule biosynthetic process"/>
    <property type="evidence" value="ECO:0007669"/>
    <property type="project" value="UniProtKB-ARBA"/>
</dbReference>
<dbReference type="InterPro" id="IPR050231">
    <property type="entry name" value="Iron_ascorbate_oxido_reductase"/>
</dbReference>
<dbReference type="Proteomes" id="UP000799429">
    <property type="component" value="Unassembled WGS sequence"/>
</dbReference>
<reference evidence="4" key="1">
    <citation type="journal article" date="2020" name="Stud. Mycol.">
        <title>101 Dothideomycetes genomes: a test case for predicting lifestyles and emergence of pathogens.</title>
        <authorList>
            <person name="Haridas S."/>
            <person name="Albert R."/>
            <person name="Binder M."/>
            <person name="Bloem J."/>
            <person name="Labutti K."/>
            <person name="Salamov A."/>
            <person name="Andreopoulos B."/>
            <person name="Baker S."/>
            <person name="Barry K."/>
            <person name="Bills G."/>
            <person name="Bluhm B."/>
            <person name="Cannon C."/>
            <person name="Castanera R."/>
            <person name="Culley D."/>
            <person name="Daum C."/>
            <person name="Ezra D."/>
            <person name="Gonzalez J."/>
            <person name="Henrissat B."/>
            <person name="Kuo A."/>
            <person name="Liang C."/>
            <person name="Lipzen A."/>
            <person name="Lutzoni F."/>
            <person name="Magnuson J."/>
            <person name="Mondo S."/>
            <person name="Nolan M."/>
            <person name="Ohm R."/>
            <person name="Pangilinan J."/>
            <person name="Park H.-J."/>
            <person name="Ramirez L."/>
            <person name="Alfaro M."/>
            <person name="Sun H."/>
            <person name="Tritt A."/>
            <person name="Yoshinaga Y."/>
            <person name="Zwiers L.-H."/>
            <person name="Turgeon B."/>
            <person name="Goodwin S."/>
            <person name="Spatafora J."/>
            <person name="Crous P."/>
            <person name="Grigoriev I."/>
        </authorList>
    </citation>
    <scope>NUCLEOTIDE SEQUENCE</scope>
    <source>
        <strain evidence="4">CBS 101060</strain>
    </source>
</reference>
<feature type="domain" description="Fe2OG dioxygenase" evidence="3">
    <location>
        <begin position="173"/>
        <end position="294"/>
    </location>
</feature>
<keyword evidence="5" id="KW-1185">Reference proteome</keyword>
<gene>
    <name evidence="4" type="ORF">M501DRAFT_1004944</name>
</gene>
<dbReference type="GO" id="GO:0046872">
    <property type="term" value="F:metal ion binding"/>
    <property type="evidence" value="ECO:0007669"/>
    <property type="project" value="UniProtKB-KW"/>
</dbReference>
<keyword evidence="2" id="KW-0408">Iron</keyword>
<dbReference type="PANTHER" id="PTHR47990">
    <property type="entry name" value="2-OXOGLUTARATE (2OG) AND FE(II)-DEPENDENT OXYGENASE SUPERFAMILY PROTEIN-RELATED"/>
    <property type="match status" value="1"/>
</dbReference>
<dbReference type="Gene3D" id="2.60.120.330">
    <property type="entry name" value="B-lactam Antibiotic, Isopenicillin N Synthase, Chain"/>
    <property type="match status" value="1"/>
</dbReference>
<dbReference type="InterPro" id="IPR005123">
    <property type="entry name" value="Oxoglu/Fe-dep_dioxygenase_dom"/>
</dbReference>
<keyword evidence="2" id="KW-0560">Oxidoreductase</keyword>
<dbReference type="GO" id="GO:0016491">
    <property type="term" value="F:oxidoreductase activity"/>
    <property type="evidence" value="ECO:0007669"/>
    <property type="project" value="UniProtKB-KW"/>
</dbReference>
<sequence>MNGDSANIPVIDISSPTVEVAKALVNASSTYGFVFVKNNDIGIPPQDISDMFELSKTFFQSPVEIKEECSINSAKSGKNRGWLSMHTETLDPSNQKKGDYKEAFNFGEFVNGKADQPLPGPLAAREDDIGQFIDKCHNLCIKILDLFAIGLEIPESAGGPSFFTTRHDRSKGPSGSVFRLLYYPTLPFLPTDPLDIRAGAHSDYGSITLLFQLPGQPGLEILTPSNTWASVPVDPSPSSNPNPSSIPILVNIGDLLSYWTAGLLKSTVHRVIFPYAEENKGAQDRYSIAYFCHPLDDATLVPVPGPVVEEHVKRAGEEMNGAPMTAREHLNARLEATYGAKVKFEGSG</sequence>
<dbReference type="AlphaFoldDB" id="A0A9P4S8N3"/>
<dbReference type="SUPFAM" id="SSF51197">
    <property type="entry name" value="Clavaminate synthase-like"/>
    <property type="match status" value="1"/>
</dbReference>
<dbReference type="InterPro" id="IPR027443">
    <property type="entry name" value="IPNS-like_sf"/>
</dbReference>
<dbReference type="OrthoDB" id="288590at2759"/>
<accession>A0A9P4S8N3</accession>
<comment type="similarity">
    <text evidence="1 2">Belongs to the iron/ascorbate-dependent oxidoreductase family.</text>
</comment>
<dbReference type="PROSITE" id="PS51471">
    <property type="entry name" value="FE2OG_OXY"/>
    <property type="match status" value="1"/>
</dbReference>
<dbReference type="InterPro" id="IPR044861">
    <property type="entry name" value="IPNS-like_FE2OG_OXY"/>
</dbReference>
<evidence type="ECO:0000313" key="5">
    <source>
        <dbReference type="Proteomes" id="UP000799429"/>
    </source>
</evidence>